<dbReference type="Proteomes" id="UP001155057">
    <property type="component" value="Unassembled WGS sequence"/>
</dbReference>
<reference evidence="5" key="1">
    <citation type="submission" date="2022-08" db="EMBL/GenBank/DDBJ databases">
        <title>Genomic Encyclopedia of Type Strains, Phase V (KMG-V): Genome sequencing to study the core and pangenomes of soil and plant-associated prokaryotes.</title>
        <authorList>
            <person name="Whitman W."/>
        </authorList>
    </citation>
    <scope>NUCLEOTIDE SEQUENCE</scope>
    <source>
        <strain evidence="3">0</strain>
        <strain evidence="5">SP2017</strain>
        <strain evidence="4">SP3049</strain>
    </source>
</reference>
<sequence length="315" mass="34590">MKAYIIYENEDWMPPLRSALDAADVPYEEWFVDDGHFDVTGAPPEGVFLNRMSASSHTRGHGPAVEHTRQLIAWLERHGRRVVNGSHAFELEISKVQQHAALEQAGLRTPATRAVAGGPEALLAAAQDVPTPFVTKHNRGGKGLGVQLFRTHEAFEEAVRAGDIPTPPAHITLLQQFVEAAEPFITRCEFVDGEFLYAITSDTSDGFELCPADACRTDEDRCAVDGDDSLFALREDVPAALIDRYKAFLNREQIDIAGIEFIEDTEGQIWTYDINGTTNYSPEVEDKHDLSGMAAVADLLKRELEAAATGEGIPS</sequence>
<dbReference type="EMBL" id="JANUAE010000001">
    <property type="protein sequence ID" value="MCS3708765.1"/>
    <property type="molecule type" value="Genomic_DNA"/>
</dbReference>
<name>A0A9X2U8D0_9BACT</name>
<dbReference type="EMBL" id="JANUAU010000004">
    <property type="protein sequence ID" value="MCS3677674.1"/>
    <property type="molecule type" value="Genomic_DNA"/>
</dbReference>
<dbReference type="GO" id="GO:0046872">
    <property type="term" value="F:metal ion binding"/>
    <property type="evidence" value="ECO:0007669"/>
    <property type="project" value="InterPro"/>
</dbReference>
<evidence type="ECO:0000313" key="5">
    <source>
        <dbReference type="EMBL" id="MCS3951744.1"/>
    </source>
</evidence>
<dbReference type="PANTHER" id="PTHR21621:SF0">
    <property type="entry name" value="BETA-CITRYLGLUTAMATE SYNTHASE B-RELATED"/>
    <property type="match status" value="1"/>
</dbReference>
<dbReference type="Pfam" id="PF08443">
    <property type="entry name" value="RimK"/>
    <property type="match status" value="1"/>
</dbReference>
<dbReference type="SUPFAM" id="SSF56059">
    <property type="entry name" value="Glutathione synthetase ATP-binding domain-like"/>
    <property type="match status" value="1"/>
</dbReference>
<feature type="domain" description="ATP-grasp" evidence="2">
    <location>
        <begin position="99"/>
        <end position="304"/>
    </location>
</feature>
<dbReference type="AlphaFoldDB" id="A0A9X2U8D0"/>
<keyword evidence="1" id="KW-0067">ATP-binding</keyword>
<keyword evidence="1" id="KW-0547">Nucleotide-binding</keyword>
<dbReference type="GO" id="GO:0009432">
    <property type="term" value="P:SOS response"/>
    <property type="evidence" value="ECO:0007669"/>
    <property type="project" value="TreeGrafter"/>
</dbReference>
<evidence type="ECO:0000256" key="1">
    <source>
        <dbReference type="PROSITE-ProRule" id="PRU00409"/>
    </source>
</evidence>
<dbReference type="InterPro" id="IPR013815">
    <property type="entry name" value="ATP_grasp_subdomain_1"/>
</dbReference>
<gene>
    <name evidence="4" type="ORF">GGP61_000352</name>
    <name evidence="3" type="ORF">GGP71_001597</name>
    <name evidence="5" type="ORF">GGP83_001696</name>
</gene>
<dbReference type="InterPro" id="IPR013651">
    <property type="entry name" value="ATP-grasp_RimK-type"/>
</dbReference>
<evidence type="ECO:0000313" key="6">
    <source>
        <dbReference type="Proteomes" id="UP001155010"/>
    </source>
</evidence>
<dbReference type="GO" id="GO:0005524">
    <property type="term" value="F:ATP binding"/>
    <property type="evidence" value="ECO:0007669"/>
    <property type="project" value="UniProtKB-UniRule"/>
</dbReference>
<dbReference type="PROSITE" id="PS50975">
    <property type="entry name" value="ATP_GRASP"/>
    <property type="match status" value="1"/>
</dbReference>
<dbReference type="Gene3D" id="3.30.1490.20">
    <property type="entry name" value="ATP-grasp fold, A domain"/>
    <property type="match status" value="1"/>
</dbReference>
<dbReference type="PANTHER" id="PTHR21621">
    <property type="entry name" value="RIBOSOMAL PROTEIN S6 MODIFICATION PROTEIN"/>
    <property type="match status" value="1"/>
</dbReference>
<dbReference type="InterPro" id="IPR011761">
    <property type="entry name" value="ATP-grasp"/>
</dbReference>
<evidence type="ECO:0000313" key="4">
    <source>
        <dbReference type="EMBL" id="MCS3708765.1"/>
    </source>
</evidence>
<evidence type="ECO:0000313" key="3">
    <source>
        <dbReference type="EMBL" id="MCS3677674.1"/>
    </source>
</evidence>
<evidence type="ECO:0000259" key="2">
    <source>
        <dbReference type="PROSITE" id="PS50975"/>
    </source>
</evidence>
<proteinExistence type="predicted"/>
<comment type="caution">
    <text evidence="5">The sequence shown here is derived from an EMBL/GenBank/DDBJ whole genome shotgun (WGS) entry which is preliminary data.</text>
</comment>
<dbReference type="Proteomes" id="UP001155027">
    <property type="component" value="Unassembled WGS sequence"/>
</dbReference>
<dbReference type="GO" id="GO:0018169">
    <property type="term" value="F:ribosomal S6-glutamic acid ligase activity"/>
    <property type="evidence" value="ECO:0007669"/>
    <property type="project" value="TreeGrafter"/>
</dbReference>
<protein>
    <recommendedName>
        <fullName evidence="2">ATP-grasp domain-containing protein</fullName>
    </recommendedName>
</protein>
<accession>A0A9X2U8D0</accession>
<dbReference type="GO" id="GO:0005737">
    <property type="term" value="C:cytoplasm"/>
    <property type="evidence" value="ECO:0007669"/>
    <property type="project" value="TreeGrafter"/>
</dbReference>
<dbReference type="RefSeq" id="WP_118827315.1">
    <property type="nucleotide sequence ID" value="NZ_CALTSF010000028.1"/>
</dbReference>
<organism evidence="5 6">
    <name type="scientific">Salinibacter ruber</name>
    <dbReference type="NCBI Taxonomy" id="146919"/>
    <lineage>
        <taxon>Bacteria</taxon>
        <taxon>Pseudomonadati</taxon>
        <taxon>Rhodothermota</taxon>
        <taxon>Rhodothermia</taxon>
        <taxon>Rhodothermales</taxon>
        <taxon>Salinibacteraceae</taxon>
        <taxon>Salinibacter</taxon>
    </lineage>
</organism>
<dbReference type="EMBL" id="JANUBB010000006">
    <property type="protein sequence ID" value="MCS3951744.1"/>
    <property type="molecule type" value="Genomic_DNA"/>
</dbReference>
<dbReference type="Proteomes" id="UP001155010">
    <property type="component" value="Unassembled WGS sequence"/>
</dbReference>